<evidence type="ECO:0000313" key="1">
    <source>
        <dbReference type="EMBL" id="KAF9529966.1"/>
    </source>
</evidence>
<evidence type="ECO:0000313" key="2">
    <source>
        <dbReference type="Proteomes" id="UP000807306"/>
    </source>
</evidence>
<dbReference type="EMBL" id="MU157843">
    <property type="protein sequence ID" value="KAF9529966.1"/>
    <property type="molecule type" value="Genomic_DNA"/>
</dbReference>
<protein>
    <submittedName>
        <fullName evidence="1">Uncharacterized protein</fullName>
    </submittedName>
</protein>
<accession>A0A9P6JR66</accession>
<proteinExistence type="predicted"/>
<sequence>MEGIDAVRCYTLAPPWTWTLTDDSRRCVIWVNSIANRIYHLNLHRIVGEAPCSIPTRLSSLNAQKNYTLKRTKIPIHFLKIYVGSRKFHGPVHRVPRVRTVYIICIHFILGEMRRVQHIPDPQRVEGSRMCTRKWSKSRIYIFKIYVGRRI</sequence>
<organism evidence="1 2">
    <name type="scientific">Crepidotus variabilis</name>
    <dbReference type="NCBI Taxonomy" id="179855"/>
    <lineage>
        <taxon>Eukaryota</taxon>
        <taxon>Fungi</taxon>
        <taxon>Dikarya</taxon>
        <taxon>Basidiomycota</taxon>
        <taxon>Agaricomycotina</taxon>
        <taxon>Agaricomycetes</taxon>
        <taxon>Agaricomycetidae</taxon>
        <taxon>Agaricales</taxon>
        <taxon>Agaricineae</taxon>
        <taxon>Crepidotaceae</taxon>
        <taxon>Crepidotus</taxon>
    </lineage>
</organism>
<comment type="caution">
    <text evidence="1">The sequence shown here is derived from an EMBL/GenBank/DDBJ whole genome shotgun (WGS) entry which is preliminary data.</text>
</comment>
<dbReference type="AlphaFoldDB" id="A0A9P6JR66"/>
<gene>
    <name evidence="1" type="ORF">CPB83DRAFT_851907</name>
</gene>
<reference evidence="1" key="1">
    <citation type="submission" date="2020-11" db="EMBL/GenBank/DDBJ databases">
        <authorList>
            <consortium name="DOE Joint Genome Institute"/>
            <person name="Ahrendt S."/>
            <person name="Riley R."/>
            <person name="Andreopoulos W."/>
            <person name="Labutti K."/>
            <person name="Pangilinan J."/>
            <person name="Ruiz-Duenas F.J."/>
            <person name="Barrasa J.M."/>
            <person name="Sanchez-Garcia M."/>
            <person name="Camarero S."/>
            <person name="Miyauchi S."/>
            <person name="Serrano A."/>
            <person name="Linde D."/>
            <person name="Babiker R."/>
            <person name="Drula E."/>
            <person name="Ayuso-Fernandez I."/>
            <person name="Pacheco R."/>
            <person name="Padilla G."/>
            <person name="Ferreira P."/>
            <person name="Barriuso J."/>
            <person name="Kellner H."/>
            <person name="Castanera R."/>
            <person name="Alfaro M."/>
            <person name="Ramirez L."/>
            <person name="Pisabarro A.G."/>
            <person name="Kuo A."/>
            <person name="Tritt A."/>
            <person name="Lipzen A."/>
            <person name="He G."/>
            <person name="Yan M."/>
            <person name="Ng V."/>
            <person name="Cullen D."/>
            <person name="Martin F."/>
            <person name="Rosso M.-N."/>
            <person name="Henrissat B."/>
            <person name="Hibbett D."/>
            <person name="Martinez A.T."/>
            <person name="Grigoriev I.V."/>
        </authorList>
    </citation>
    <scope>NUCLEOTIDE SEQUENCE</scope>
    <source>
        <strain evidence="1">CBS 506.95</strain>
    </source>
</reference>
<name>A0A9P6JR66_9AGAR</name>
<dbReference type="Proteomes" id="UP000807306">
    <property type="component" value="Unassembled WGS sequence"/>
</dbReference>
<keyword evidence="2" id="KW-1185">Reference proteome</keyword>